<keyword evidence="1" id="KW-0479">Metal-binding</keyword>
<evidence type="ECO:0000313" key="3">
    <source>
        <dbReference type="EMBL" id="CAI9938561.1"/>
    </source>
</evidence>
<dbReference type="Pfam" id="PF03604">
    <property type="entry name" value="Zn_ribbon_RPAB4"/>
    <property type="match status" value="1"/>
</dbReference>
<dbReference type="InterPro" id="IPR029040">
    <property type="entry name" value="RPABC4/Spt4"/>
</dbReference>
<evidence type="ECO:0000313" key="7">
    <source>
        <dbReference type="Proteomes" id="UP001642409"/>
    </source>
</evidence>
<reference evidence="4" key="1">
    <citation type="submission" date="2023-06" db="EMBL/GenBank/DDBJ databases">
        <authorList>
            <person name="Kurt Z."/>
        </authorList>
    </citation>
    <scope>NUCLEOTIDE SEQUENCE</scope>
</reference>
<comment type="caution">
    <text evidence="4">The sequence shown here is derived from an EMBL/GenBank/DDBJ whole genome shotgun (WGS) entry which is preliminary data.</text>
</comment>
<dbReference type="GO" id="GO:0003677">
    <property type="term" value="F:DNA binding"/>
    <property type="evidence" value="ECO:0007669"/>
    <property type="project" value="InterPro"/>
</dbReference>
<reference evidence="5 7" key="2">
    <citation type="submission" date="2024-07" db="EMBL/GenBank/DDBJ databases">
        <authorList>
            <person name="Akdeniz Z."/>
        </authorList>
    </citation>
    <scope>NUCLEOTIDE SEQUENCE [LARGE SCALE GENOMIC DNA]</scope>
</reference>
<dbReference type="Proteomes" id="UP001642409">
    <property type="component" value="Unassembled WGS sequence"/>
</dbReference>
<dbReference type="GO" id="GO:0003899">
    <property type="term" value="F:DNA-directed RNA polymerase activity"/>
    <property type="evidence" value="ECO:0007669"/>
    <property type="project" value="InterPro"/>
</dbReference>
<dbReference type="GO" id="GO:0046872">
    <property type="term" value="F:metal ion binding"/>
    <property type="evidence" value="ECO:0007669"/>
    <property type="project" value="UniProtKB-KW"/>
</dbReference>
<organism evidence="4">
    <name type="scientific">Hexamita inflata</name>
    <dbReference type="NCBI Taxonomy" id="28002"/>
    <lineage>
        <taxon>Eukaryota</taxon>
        <taxon>Metamonada</taxon>
        <taxon>Diplomonadida</taxon>
        <taxon>Hexamitidae</taxon>
        <taxon>Hexamitinae</taxon>
        <taxon>Hexamita</taxon>
    </lineage>
</organism>
<dbReference type="EMBL" id="CATOUU010000656">
    <property type="protein sequence ID" value="CAI9938561.1"/>
    <property type="molecule type" value="Genomic_DNA"/>
</dbReference>
<dbReference type="InterPro" id="IPR006591">
    <property type="entry name" value="RNAP_P/RPABC4"/>
</dbReference>
<proteinExistence type="predicted"/>
<accession>A0AA86U7S6</accession>
<dbReference type="EMBL" id="CAXDID020000070">
    <property type="protein sequence ID" value="CAL6014037.1"/>
    <property type="molecule type" value="Genomic_DNA"/>
</dbReference>
<sequence length="57" mass="6363">MSKVEEIKYFCGACGTDKILTLSNQRPLQLDDVICQSCGATVLYKEKLPITEIIDAR</sequence>
<evidence type="ECO:0000256" key="1">
    <source>
        <dbReference type="ARBA" id="ARBA00022723"/>
    </source>
</evidence>
<evidence type="ECO:0000256" key="2">
    <source>
        <dbReference type="ARBA" id="ARBA00022833"/>
    </source>
</evidence>
<gene>
    <name evidence="5" type="ORF">HINF_LOCUS24074</name>
    <name evidence="3" type="ORF">HINF_LOCUS26206</name>
    <name evidence="4" type="ORF">HINF_LOCUS32204</name>
    <name evidence="6" type="ORF">HINF_LOCUS52519</name>
</gene>
<dbReference type="EMBL" id="CATOUU010000728">
    <property type="protein sequence ID" value="CAI9944559.1"/>
    <property type="molecule type" value="Genomic_DNA"/>
</dbReference>
<dbReference type="EMBL" id="CAXDID020000262">
    <property type="protein sequence ID" value="CAL6066608.1"/>
    <property type="molecule type" value="Genomic_DNA"/>
</dbReference>
<dbReference type="Gene3D" id="2.20.28.30">
    <property type="entry name" value="RNA polymerase ii, chain L"/>
    <property type="match status" value="1"/>
</dbReference>
<keyword evidence="2" id="KW-0862">Zinc</keyword>
<dbReference type="AlphaFoldDB" id="A0AA86U7S6"/>
<protein>
    <submittedName>
        <fullName evidence="4">Cysteine-rich protein</fullName>
    </submittedName>
    <submittedName>
        <fullName evidence="5">Cysteine-rich_protein</fullName>
    </submittedName>
</protein>
<evidence type="ECO:0000313" key="6">
    <source>
        <dbReference type="EMBL" id="CAL6066608.1"/>
    </source>
</evidence>
<evidence type="ECO:0000313" key="5">
    <source>
        <dbReference type="EMBL" id="CAL6014037.1"/>
    </source>
</evidence>
<dbReference type="SMART" id="SM00659">
    <property type="entry name" value="RPOLCX"/>
    <property type="match status" value="1"/>
</dbReference>
<dbReference type="SUPFAM" id="SSF63393">
    <property type="entry name" value="RNA polymerase subunits"/>
    <property type="match status" value="1"/>
</dbReference>
<name>A0AA86U7S6_9EUKA</name>
<dbReference type="GO" id="GO:0006351">
    <property type="term" value="P:DNA-templated transcription"/>
    <property type="evidence" value="ECO:0007669"/>
    <property type="project" value="InterPro"/>
</dbReference>
<evidence type="ECO:0000313" key="4">
    <source>
        <dbReference type="EMBL" id="CAI9944559.1"/>
    </source>
</evidence>
<keyword evidence="7" id="KW-1185">Reference proteome</keyword>